<evidence type="ECO:0000313" key="2">
    <source>
        <dbReference type="Proteomes" id="UP000663419"/>
    </source>
</evidence>
<organism evidence="1 2">
    <name type="scientific">Ajellomyces capsulatus (strain H88)</name>
    <name type="common">Darling's disease fungus</name>
    <name type="synonym">Histoplasma capsulatum</name>
    <dbReference type="NCBI Taxonomy" id="544711"/>
    <lineage>
        <taxon>Eukaryota</taxon>
        <taxon>Fungi</taxon>
        <taxon>Dikarya</taxon>
        <taxon>Ascomycota</taxon>
        <taxon>Pezizomycotina</taxon>
        <taxon>Eurotiomycetes</taxon>
        <taxon>Eurotiomycetidae</taxon>
        <taxon>Onygenales</taxon>
        <taxon>Ajellomycetaceae</taxon>
        <taxon>Histoplasma</taxon>
    </lineage>
</organism>
<reference evidence="1" key="1">
    <citation type="submission" date="2021-01" db="EMBL/GenBank/DDBJ databases">
        <title>Chromosome-level genome assembly of a human fungal pathogen reveals clustering of transcriptionally co-regulated genes.</title>
        <authorList>
            <person name="Voorhies M."/>
            <person name="Cohen S."/>
            <person name="Shea T.P."/>
            <person name="Petrus S."/>
            <person name="Munoz J.F."/>
            <person name="Poplawski S."/>
            <person name="Goldman W.E."/>
            <person name="Michael T."/>
            <person name="Cuomo C.A."/>
            <person name="Sil A."/>
            <person name="Beyhan S."/>
        </authorList>
    </citation>
    <scope>NUCLEOTIDE SEQUENCE</scope>
    <source>
        <strain evidence="1">H88</strain>
    </source>
</reference>
<accession>A0A8A1LB78</accession>
<dbReference type="EMBL" id="CP069103">
    <property type="protein sequence ID" value="QSS51658.1"/>
    <property type="molecule type" value="Genomic_DNA"/>
</dbReference>
<gene>
    <name evidence="1" type="ORF">I7I53_07030</name>
</gene>
<protein>
    <submittedName>
        <fullName evidence="1">Uncharacterized protein</fullName>
    </submittedName>
</protein>
<dbReference type="Proteomes" id="UP000663419">
    <property type="component" value="Chromosome 2"/>
</dbReference>
<dbReference type="AlphaFoldDB" id="A0A8A1LB78"/>
<evidence type="ECO:0000313" key="1">
    <source>
        <dbReference type="EMBL" id="QSS51658.1"/>
    </source>
</evidence>
<dbReference type="VEuPathDB" id="FungiDB:I7I53_07030"/>
<proteinExistence type="predicted"/>
<sequence length="155" mass="17571">MRDFNRRPPRCPIQITSHVSDLKSSHWLSLCPVLESSRKAVQMCKAMFDPPWRRSMSHCSERGHITWNLCGMQVWCSVSDLSTFFWISANEYLGLKITARLGSSSTNGSGLLKGGCWLVFICNRIFKCSLARRGFAPLTRLASRETQGPLHSQHI</sequence>
<name>A0A8A1LB78_AJEC8</name>